<dbReference type="AlphaFoldDB" id="A0A2P8CLB2"/>
<keyword evidence="11" id="KW-1185">Reference proteome</keyword>
<gene>
    <name evidence="9" type="ORF">CLV93_101739</name>
    <name evidence="8" type="ORF">JCM18694_06340</name>
</gene>
<dbReference type="PANTHER" id="PTHR37311">
    <property type="entry name" value="2-PHOSPHOSULFOLACTATE PHOSPHATASE-RELATED"/>
    <property type="match status" value="1"/>
</dbReference>
<keyword evidence="5" id="KW-0378">Hydrolase</keyword>
<dbReference type="InterPro" id="IPR005238">
    <property type="entry name" value="ComB-like"/>
</dbReference>
<dbReference type="OrthoDB" id="4913at2"/>
<accession>A0A2P8CLB2</accession>
<proteinExistence type="inferred from homology"/>
<reference evidence="8 11" key="2">
    <citation type="submission" date="2019-10" db="EMBL/GenBank/DDBJ databases">
        <title>Prolixibacter strains distinguished by the presence of nitrate reductase genes were adept at nitrate-dependent anaerobic corrosion of metallic iron and carbon steel.</title>
        <authorList>
            <person name="Iino T."/>
            <person name="Shono N."/>
            <person name="Ito K."/>
            <person name="Nakamura R."/>
            <person name="Sueoka K."/>
            <person name="Harayama S."/>
            <person name="Ohkuma M."/>
        </authorList>
    </citation>
    <scope>NUCLEOTIDE SEQUENCE [LARGE SCALE GENOMIC DNA]</scope>
    <source>
        <strain evidence="8 11">MIC1-1</strain>
    </source>
</reference>
<dbReference type="GO" id="GO:0000287">
    <property type="term" value="F:magnesium ion binding"/>
    <property type="evidence" value="ECO:0007669"/>
    <property type="project" value="InterPro"/>
</dbReference>
<evidence type="ECO:0000313" key="8">
    <source>
        <dbReference type="EMBL" id="GET20388.1"/>
    </source>
</evidence>
<evidence type="ECO:0000313" key="9">
    <source>
        <dbReference type="EMBL" id="PSK85768.1"/>
    </source>
</evidence>
<keyword evidence="6" id="KW-0460">Magnesium</keyword>
<comment type="cofactor">
    <cofactor evidence="1">
        <name>Mg(2+)</name>
        <dbReference type="ChEBI" id="CHEBI:18420"/>
    </cofactor>
</comment>
<name>A0A2P8CLB2_9BACT</name>
<evidence type="ECO:0000256" key="4">
    <source>
        <dbReference type="ARBA" id="ARBA00021948"/>
    </source>
</evidence>
<dbReference type="Proteomes" id="UP000396862">
    <property type="component" value="Unassembled WGS sequence"/>
</dbReference>
<comment type="catalytic activity">
    <reaction evidence="7">
        <text>(2R)-O-phospho-3-sulfolactate + H2O = (2R)-3-sulfolactate + phosphate</text>
        <dbReference type="Rhea" id="RHEA:23416"/>
        <dbReference type="ChEBI" id="CHEBI:15377"/>
        <dbReference type="ChEBI" id="CHEBI:15597"/>
        <dbReference type="ChEBI" id="CHEBI:43474"/>
        <dbReference type="ChEBI" id="CHEBI:58738"/>
        <dbReference type="EC" id="3.1.3.71"/>
    </reaction>
</comment>
<sequence length="236" mass="26163">MNIRILQLIEGVQQADGLVVVIDVFRAFSTACYAMERGASRIIPVGDIEEAFRLAEEIPGSVLMGEQNERKITGFDYGNSPTHILGADLSGKTVIHRSSSGTQGIVNAVHADEIITGGFVNAAAIAQYIRYRSPETVSLVCMGYAGERPSQEDTFLAEHIRDLLTGKPTRFDEMVEELRTGDGARLLDPENSEWSPSSDFDLCLSLNRFDFILRLEEENGIRYLNRIDSGTFELKK</sequence>
<dbReference type="GO" id="GO:0050532">
    <property type="term" value="F:2-phosphosulfolactate phosphatase activity"/>
    <property type="evidence" value="ECO:0007669"/>
    <property type="project" value="UniProtKB-EC"/>
</dbReference>
<dbReference type="RefSeq" id="WP_106540782.1">
    <property type="nucleotide sequence ID" value="NZ_BLAU01000001.1"/>
</dbReference>
<dbReference type="Proteomes" id="UP000240621">
    <property type="component" value="Unassembled WGS sequence"/>
</dbReference>
<evidence type="ECO:0000256" key="5">
    <source>
        <dbReference type="ARBA" id="ARBA00022801"/>
    </source>
</evidence>
<dbReference type="InterPro" id="IPR036702">
    <property type="entry name" value="ComB-like_sf"/>
</dbReference>
<evidence type="ECO:0000313" key="10">
    <source>
        <dbReference type="Proteomes" id="UP000240621"/>
    </source>
</evidence>
<dbReference type="Pfam" id="PF04029">
    <property type="entry name" value="2-ph_phosp"/>
    <property type="match status" value="1"/>
</dbReference>
<dbReference type="GO" id="GO:0050545">
    <property type="term" value="F:sulfopyruvate decarboxylase activity"/>
    <property type="evidence" value="ECO:0007669"/>
    <property type="project" value="TreeGrafter"/>
</dbReference>
<reference evidence="9 10" key="1">
    <citation type="submission" date="2018-03" db="EMBL/GenBank/DDBJ databases">
        <title>Genomic Encyclopedia of Archaeal and Bacterial Type Strains, Phase II (KMG-II): from individual species to whole genera.</title>
        <authorList>
            <person name="Goeker M."/>
        </authorList>
    </citation>
    <scope>NUCLEOTIDE SEQUENCE [LARGE SCALE GENOMIC DNA]</scope>
    <source>
        <strain evidence="9 10">DSM 27267</strain>
    </source>
</reference>
<evidence type="ECO:0000256" key="2">
    <source>
        <dbReference type="ARBA" id="ARBA00009997"/>
    </source>
</evidence>
<organism evidence="9 10">
    <name type="scientific">Prolixibacter denitrificans</name>
    <dbReference type="NCBI Taxonomy" id="1541063"/>
    <lineage>
        <taxon>Bacteria</taxon>
        <taxon>Pseudomonadati</taxon>
        <taxon>Bacteroidota</taxon>
        <taxon>Bacteroidia</taxon>
        <taxon>Marinilabiliales</taxon>
        <taxon>Prolixibacteraceae</taxon>
        <taxon>Prolixibacter</taxon>
    </lineage>
</organism>
<evidence type="ECO:0000313" key="11">
    <source>
        <dbReference type="Proteomes" id="UP000396862"/>
    </source>
</evidence>
<dbReference type="EC" id="3.1.3.71" evidence="3"/>
<dbReference type="EMBL" id="BLAU01000001">
    <property type="protein sequence ID" value="GET20388.1"/>
    <property type="molecule type" value="Genomic_DNA"/>
</dbReference>
<comment type="similarity">
    <text evidence="2">Belongs to the ComB family.</text>
</comment>
<evidence type="ECO:0000256" key="3">
    <source>
        <dbReference type="ARBA" id="ARBA00012953"/>
    </source>
</evidence>
<dbReference type="SUPFAM" id="SSF142823">
    <property type="entry name" value="ComB-like"/>
    <property type="match status" value="1"/>
</dbReference>
<evidence type="ECO:0000256" key="1">
    <source>
        <dbReference type="ARBA" id="ARBA00001946"/>
    </source>
</evidence>
<evidence type="ECO:0000256" key="7">
    <source>
        <dbReference type="ARBA" id="ARBA00033711"/>
    </source>
</evidence>
<comment type="caution">
    <text evidence="9">The sequence shown here is derived from an EMBL/GenBank/DDBJ whole genome shotgun (WGS) entry which is preliminary data.</text>
</comment>
<dbReference type="PANTHER" id="PTHR37311:SF1">
    <property type="entry name" value="2-PHOSPHOSULFOLACTATE PHOSPHATASE-RELATED"/>
    <property type="match status" value="1"/>
</dbReference>
<dbReference type="EMBL" id="PYGC01000001">
    <property type="protein sequence ID" value="PSK85768.1"/>
    <property type="molecule type" value="Genomic_DNA"/>
</dbReference>
<evidence type="ECO:0000256" key="6">
    <source>
        <dbReference type="ARBA" id="ARBA00022842"/>
    </source>
</evidence>
<dbReference type="Gene3D" id="3.90.1560.10">
    <property type="entry name" value="ComB-like"/>
    <property type="match status" value="1"/>
</dbReference>
<protein>
    <recommendedName>
        <fullName evidence="4">Probable 2-phosphosulfolactate phosphatase</fullName>
        <ecNumber evidence="3">3.1.3.71</ecNumber>
    </recommendedName>
</protein>